<evidence type="ECO:0000256" key="1">
    <source>
        <dbReference type="PROSITE-ProRule" id="PRU00339"/>
    </source>
</evidence>
<feature type="repeat" description="TPR" evidence="1">
    <location>
        <begin position="35"/>
        <end position="68"/>
    </location>
</feature>
<feature type="non-terminal residue" evidence="2">
    <location>
        <position position="195"/>
    </location>
</feature>
<evidence type="ECO:0000313" key="2">
    <source>
        <dbReference type="EMBL" id="CAL1547075.1"/>
    </source>
</evidence>
<keyword evidence="1" id="KW-0802">TPR repeat</keyword>
<organism evidence="2 3">
    <name type="scientific">Lymnaea stagnalis</name>
    <name type="common">Great pond snail</name>
    <name type="synonym">Helix stagnalis</name>
    <dbReference type="NCBI Taxonomy" id="6523"/>
    <lineage>
        <taxon>Eukaryota</taxon>
        <taxon>Metazoa</taxon>
        <taxon>Spiralia</taxon>
        <taxon>Lophotrochozoa</taxon>
        <taxon>Mollusca</taxon>
        <taxon>Gastropoda</taxon>
        <taxon>Heterobranchia</taxon>
        <taxon>Euthyneura</taxon>
        <taxon>Panpulmonata</taxon>
        <taxon>Hygrophila</taxon>
        <taxon>Lymnaeoidea</taxon>
        <taxon>Lymnaeidae</taxon>
        <taxon>Lymnaea</taxon>
    </lineage>
</organism>
<sequence>SSRIPKITLNRSDPLVDKAITCYKEAINISCNNNNPARYNLGLILRACGEFESALSEFNKIIRANLKSDDPGNEVANGKRNYQYLLTVTCAYEEAGLCLLELAKQPGKTEKETLSFYKSAEEKLMQAVSLSASLNLCSERDVFGEPTWIAFKTLETMYEGRKDSPGVLKKYIALLILVSSYEKVLQVIEDFRRLS</sequence>
<dbReference type="Proteomes" id="UP001497497">
    <property type="component" value="Unassembled WGS sequence"/>
</dbReference>
<dbReference type="InterPro" id="IPR011990">
    <property type="entry name" value="TPR-like_helical_dom_sf"/>
</dbReference>
<name>A0AAV2IKX7_LYMST</name>
<protein>
    <submittedName>
        <fullName evidence="2">Uncharacterized protein</fullName>
    </submittedName>
</protein>
<dbReference type="PROSITE" id="PS50005">
    <property type="entry name" value="TPR"/>
    <property type="match status" value="1"/>
</dbReference>
<dbReference type="InterPro" id="IPR019734">
    <property type="entry name" value="TPR_rpt"/>
</dbReference>
<comment type="caution">
    <text evidence="2">The sequence shown here is derived from an EMBL/GenBank/DDBJ whole genome shotgun (WGS) entry which is preliminary data.</text>
</comment>
<gene>
    <name evidence="2" type="ORF">GSLYS_00020407001</name>
</gene>
<reference evidence="2 3" key="1">
    <citation type="submission" date="2024-04" db="EMBL/GenBank/DDBJ databases">
        <authorList>
            <consortium name="Genoscope - CEA"/>
            <person name="William W."/>
        </authorList>
    </citation>
    <scope>NUCLEOTIDE SEQUENCE [LARGE SCALE GENOMIC DNA]</scope>
</reference>
<feature type="non-terminal residue" evidence="2">
    <location>
        <position position="1"/>
    </location>
</feature>
<dbReference type="SUPFAM" id="SSF48452">
    <property type="entry name" value="TPR-like"/>
    <property type="match status" value="1"/>
</dbReference>
<keyword evidence="3" id="KW-1185">Reference proteome</keyword>
<accession>A0AAV2IKX7</accession>
<dbReference type="AlphaFoldDB" id="A0AAV2IKX7"/>
<dbReference type="Gene3D" id="1.25.40.10">
    <property type="entry name" value="Tetratricopeptide repeat domain"/>
    <property type="match status" value="1"/>
</dbReference>
<dbReference type="EMBL" id="CAXITT010000897">
    <property type="protein sequence ID" value="CAL1547075.1"/>
    <property type="molecule type" value="Genomic_DNA"/>
</dbReference>
<evidence type="ECO:0000313" key="3">
    <source>
        <dbReference type="Proteomes" id="UP001497497"/>
    </source>
</evidence>
<proteinExistence type="predicted"/>